<keyword evidence="10" id="KW-0472">Membrane</keyword>
<feature type="transmembrane region" description="Helical" evidence="10">
    <location>
        <begin position="9"/>
        <end position="29"/>
    </location>
</feature>
<feature type="active site" description="Nucleophile" evidence="9">
    <location>
        <position position="129"/>
    </location>
</feature>
<dbReference type="Pfam" id="PF03734">
    <property type="entry name" value="YkuD"/>
    <property type="match status" value="1"/>
</dbReference>
<dbReference type="GO" id="GO:0016757">
    <property type="term" value="F:glycosyltransferase activity"/>
    <property type="evidence" value="ECO:0007669"/>
    <property type="project" value="UniProtKB-KW"/>
</dbReference>
<dbReference type="PROSITE" id="PS52029">
    <property type="entry name" value="LD_TPASE"/>
    <property type="match status" value="1"/>
</dbReference>
<name>A0A1I5IN20_9FIRM</name>
<keyword evidence="10" id="KW-0812">Transmembrane</keyword>
<keyword evidence="7 9" id="KW-0573">Peptidoglycan synthesis</keyword>
<dbReference type="CDD" id="cd16913">
    <property type="entry name" value="YkuD_like"/>
    <property type="match status" value="1"/>
</dbReference>
<gene>
    <name evidence="12" type="ORF">SAMN04489757_14830</name>
</gene>
<dbReference type="SUPFAM" id="SSF47090">
    <property type="entry name" value="PGBD-like"/>
    <property type="match status" value="1"/>
</dbReference>
<evidence type="ECO:0000256" key="10">
    <source>
        <dbReference type="SAM" id="Phobius"/>
    </source>
</evidence>
<dbReference type="GO" id="GO:0005576">
    <property type="term" value="C:extracellular region"/>
    <property type="evidence" value="ECO:0007669"/>
    <property type="project" value="TreeGrafter"/>
</dbReference>
<evidence type="ECO:0000313" key="13">
    <source>
        <dbReference type="Proteomes" id="UP000198806"/>
    </source>
</evidence>
<reference evidence="12 13" key="1">
    <citation type="submission" date="2016-10" db="EMBL/GenBank/DDBJ databases">
        <authorList>
            <person name="de Groot N.N."/>
        </authorList>
    </citation>
    <scope>NUCLEOTIDE SEQUENCE [LARGE SCALE GENOMIC DNA]</scope>
    <source>
        <strain evidence="12 13">DSM 1283</strain>
    </source>
</reference>
<dbReference type="GO" id="GO:0008360">
    <property type="term" value="P:regulation of cell shape"/>
    <property type="evidence" value="ECO:0007669"/>
    <property type="project" value="UniProtKB-UniRule"/>
</dbReference>
<evidence type="ECO:0000256" key="5">
    <source>
        <dbReference type="ARBA" id="ARBA00022801"/>
    </source>
</evidence>
<evidence type="ECO:0000256" key="1">
    <source>
        <dbReference type="ARBA" id="ARBA00004752"/>
    </source>
</evidence>
<comment type="pathway">
    <text evidence="1 9">Cell wall biogenesis; peptidoglycan biosynthesis.</text>
</comment>
<dbReference type="OrthoDB" id="177750at2"/>
<keyword evidence="8 9" id="KW-0961">Cell wall biogenesis/degradation</keyword>
<accession>A0A1I5IN20</accession>
<dbReference type="InterPro" id="IPR002477">
    <property type="entry name" value="Peptidoglycan-bd-like"/>
</dbReference>
<dbReference type="AlphaFoldDB" id="A0A1I5IN20"/>
<dbReference type="EMBL" id="FOWD01000048">
    <property type="protein sequence ID" value="SFO62015.1"/>
    <property type="molecule type" value="Genomic_DNA"/>
</dbReference>
<organism evidence="12 13">
    <name type="scientific">Anaerocolumna aminovalerica</name>
    <dbReference type="NCBI Taxonomy" id="1527"/>
    <lineage>
        <taxon>Bacteria</taxon>
        <taxon>Bacillati</taxon>
        <taxon>Bacillota</taxon>
        <taxon>Clostridia</taxon>
        <taxon>Lachnospirales</taxon>
        <taxon>Lachnospiraceae</taxon>
        <taxon>Anaerocolumna</taxon>
    </lineage>
</organism>
<evidence type="ECO:0000256" key="2">
    <source>
        <dbReference type="ARBA" id="ARBA00005992"/>
    </source>
</evidence>
<dbReference type="InterPro" id="IPR036366">
    <property type="entry name" value="PGBDSf"/>
</dbReference>
<evidence type="ECO:0000256" key="8">
    <source>
        <dbReference type="ARBA" id="ARBA00023316"/>
    </source>
</evidence>
<dbReference type="InterPro" id="IPR038063">
    <property type="entry name" value="Transpep_catalytic_dom"/>
</dbReference>
<protein>
    <submittedName>
        <fullName evidence="12">Putative peptidoglycan binding domain-containing protein</fullName>
    </submittedName>
</protein>
<dbReference type="InterPro" id="IPR050979">
    <property type="entry name" value="LD-transpeptidase"/>
</dbReference>
<keyword evidence="5" id="KW-0378">Hydrolase</keyword>
<dbReference type="InterPro" id="IPR005490">
    <property type="entry name" value="LD_TPept_cat_dom"/>
</dbReference>
<keyword evidence="3" id="KW-0328">Glycosyltransferase</keyword>
<evidence type="ECO:0000256" key="4">
    <source>
        <dbReference type="ARBA" id="ARBA00022679"/>
    </source>
</evidence>
<sequence length="234" mass="26581">MILIIKKRVLYCILLIYILIITLGCSILIKRVRDIKYTLNNQPEYTILIEIDEKKLYLFEDSQLIEKYPIASGMQNTPSPIGTWKIKDKGKWGKGFGGHWMGLDVPWGNYGIHGTTREDSIGSAASHGCIRMYNKDIKELYNIVPLGTKVIINNGPYGPFGTGFRKLKPGDRGADVLAVQERLKELRYFEGKASGIYGEELKNAVHRFQADNNLKVKNTITREDYEAMGLSEFE</sequence>
<dbReference type="GO" id="GO:0071972">
    <property type="term" value="F:peptidoglycan L,D-transpeptidase activity"/>
    <property type="evidence" value="ECO:0007669"/>
    <property type="project" value="TreeGrafter"/>
</dbReference>
<evidence type="ECO:0000256" key="9">
    <source>
        <dbReference type="PROSITE-ProRule" id="PRU01373"/>
    </source>
</evidence>
<dbReference type="PANTHER" id="PTHR30582:SF24">
    <property type="entry name" value="L,D-TRANSPEPTIDASE ERFK_SRFK-RELATED"/>
    <property type="match status" value="1"/>
</dbReference>
<dbReference type="GO" id="GO:0018104">
    <property type="term" value="P:peptidoglycan-protein cross-linking"/>
    <property type="evidence" value="ECO:0007669"/>
    <property type="project" value="TreeGrafter"/>
</dbReference>
<feature type="active site" description="Proton donor/acceptor" evidence="9">
    <location>
        <position position="113"/>
    </location>
</feature>
<evidence type="ECO:0000313" key="12">
    <source>
        <dbReference type="EMBL" id="SFO62015.1"/>
    </source>
</evidence>
<evidence type="ECO:0000256" key="6">
    <source>
        <dbReference type="ARBA" id="ARBA00022960"/>
    </source>
</evidence>
<keyword evidence="4" id="KW-0808">Transferase</keyword>
<dbReference type="Pfam" id="PF01471">
    <property type="entry name" value="PG_binding_1"/>
    <property type="match status" value="1"/>
</dbReference>
<dbReference type="PANTHER" id="PTHR30582">
    <property type="entry name" value="L,D-TRANSPEPTIDASE"/>
    <property type="match status" value="1"/>
</dbReference>
<dbReference type="Gene3D" id="2.40.440.10">
    <property type="entry name" value="L,D-transpeptidase catalytic domain-like"/>
    <property type="match status" value="1"/>
</dbReference>
<dbReference type="UniPathway" id="UPA00219"/>
<evidence type="ECO:0000256" key="7">
    <source>
        <dbReference type="ARBA" id="ARBA00022984"/>
    </source>
</evidence>
<dbReference type="Proteomes" id="UP000198806">
    <property type="component" value="Unassembled WGS sequence"/>
</dbReference>
<evidence type="ECO:0000259" key="11">
    <source>
        <dbReference type="PROSITE" id="PS52029"/>
    </source>
</evidence>
<dbReference type="RefSeq" id="WP_091688690.1">
    <property type="nucleotide sequence ID" value="NZ_BAABFM010000022.1"/>
</dbReference>
<keyword evidence="6 9" id="KW-0133">Cell shape</keyword>
<dbReference type="Gene3D" id="1.10.101.10">
    <property type="entry name" value="PGBD-like superfamily/PGBD"/>
    <property type="match status" value="1"/>
</dbReference>
<dbReference type="GO" id="GO:0071555">
    <property type="term" value="P:cell wall organization"/>
    <property type="evidence" value="ECO:0007669"/>
    <property type="project" value="UniProtKB-UniRule"/>
</dbReference>
<comment type="similarity">
    <text evidence="2">Belongs to the YkuD family.</text>
</comment>
<dbReference type="PROSITE" id="PS51257">
    <property type="entry name" value="PROKAR_LIPOPROTEIN"/>
    <property type="match status" value="1"/>
</dbReference>
<keyword evidence="13" id="KW-1185">Reference proteome</keyword>
<keyword evidence="10" id="KW-1133">Transmembrane helix</keyword>
<dbReference type="SUPFAM" id="SSF141523">
    <property type="entry name" value="L,D-transpeptidase catalytic domain-like"/>
    <property type="match status" value="1"/>
</dbReference>
<evidence type="ECO:0000256" key="3">
    <source>
        <dbReference type="ARBA" id="ARBA00022676"/>
    </source>
</evidence>
<dbReference type="InterPro" id="IPR036365">
    <property type="entry name" value="PGBD-like_sf"/>
</dbReference>
<feature type="domain" description="L,D-TPase catalytic" evidence="11">
    <location>
        <begin position="45"/>
        <end position="153"/>
    </location>
</feature>
<proteinExistence type="inferred from homology"/>